<dbReference type="Proteomes" id="UP000091926">
    <property type="component" value="Chromosome"/>
</dbReference>
<dbReference type="InterPro" id="IPR050950">
    <property type="entry name" value="HTH-type_LysR_regulators"/>
</dbReference>
<evidence type="ECO:0000256" key="3">
    <source>
        <dbReference type="ARBA" id="ARBA00023125"/>
    </source>
</evidence>
<keyword evidence="2" id="KW-0805">Transcription regulation</keyword>
<dbReference type="InterPro" id="IPR036390">
    <property type="entry name" value="WH_DNA-bd_sf"/>
</dbReference>
<name>A0A193GL94_9BORD</name>
<dbReference type="EMBL" id="CP016172">
    <property type="protein sequence ID" value="ANN80181.1"/>
    <property type="molecule type" value="Genomic_DNA"/>
</dbReference>
<dbReference type="InterPro" id="IPR000847">
    <property type="entry name" value="LysR_HTH_N"/>
</dbReference>
<reference evidence="7 8" key="1">
    <citation type="submission" date="2016-06" db="EMBL/GenBank/DDBJ databases">
        <title>Complete genome sequences of Bordetella bronchialis and Bordetella flabilis.</title>
        <authorList>
            <person name="LiPuma J.J."/>
            <person name="Spilker T."/>
        </authorList>
    </citation>
    <scope>NUCLEOTIDE SEQUENCE [LARGE SCALE GENOMIC DNA]</scope>
    <source>
        <strain evidence="7 8">AU10664</strain>
    </source>
</reference>
<proteinExistence type="inferred from homology"/>
<keyword evidence="4" id="KW-0804">Transcription</keyword>
<dbReference type="InterPro" id="IPR005119">
    <property type="entry name" value="LysR_subst-bd"/>
</dbReference>
<dbReference type="InterPro" id="IPR036388">
    <property type="entry name" value="WH-like_DNA-bd_sf"/>
</dbReference>
<evidence type="ECO:0000259" key="6">
    <source>
        <dbReference type="PROSITE" id="PS50931"/>
    </source>
</evidence>
<dbReference type="Gene3D" id="1.10.10.10">
    <property type="entry name" value="Winged helix-like DNA-binding domain superfamily/Winged helix DNA-binding domain"/>
    <property type="match status" value="1"/>
</dbReference>
<dbReference type="Pfam" id="PF03466">
    <property type="entry name" value="LysR_substrate"/>
    <property type="match status" value="1"/>
</dbReference>
<dbReference type="GO" id="GO:0003700">
    <property type="term" value="F:DNA-binding transcription factor activity"/>
    <property type="evidence" value="ECO:0007669"/>
    <property type="project" value="InterPro"/>
</dbReference>
<dbReference type="CDD" id="cd05466">
    <property type="entry name" value="PBP2_LTTR_substrate"/>
    <property type="match status" value="1"/>
</dbReference>
<dbReference type="GO" id="GO:0005829">
    <property type="term" value="C:cytosol"/>
    <property type="evidence" value="ECO:0007669"/>
    <property type="project" value="TreeGrafter"/>
</dbReference>
<dbReference type="Pfam" id="PF00126">
    <property type="entry name" value="HTH_1"/>
    <property type="match status" value="1"/>
</dbReference>
<organism evidence="7 8">
    <name type="scientific">Bordetella flabilis</name>
    <dbReference type="NCBI Taxonomy" id="463014"/>
    <lineage>
        <taxon>Bacteria</taxon>
        <taxon>Pseudomonadati</taxon>
        <taxon>Pseudomonadota</taxon>
        <taxon>Betaproteobacteria</taxon>
        <taxon>Burkholderiales</taxon>
        <taxon>Alcaligenaceae</taxon>
        <taxon>Bordetella</taxon>
    </lineage>
</organism>
<dbReference type="PANTHER" id="PTHR30419:SF8">
    <property type="entry name" value="NITROGEN ASSIMILATION TRANSCRIPTIONAL ACTIVATOR-RELATED"/>
    <property type="match status" value="1"/>
</dbReference>
<evidence type="ECO:0000313" key="8">
    <source>
        <dbReference type="Proteomes" id="UP000091926"/>
    </source>
</evidence>
<protein>
    <recommendedName>
        <fullName evidence="6">HTH lysR-type domain-containing protein</fullName>
    </recommendedName>
</protein>
<sequence length="322" mass="35817">MKLRQLEYFLAVAETLHFSKAAEKLFVTQPTLSHQLAELETHLGKALFDRSGKRIRLTQVGQVFHAYARRSLDELAAGYTALEELDGLQRGHVNIGVSQSFVRKLLPPIVAEFMRSYPAVRLTVKEMMAPMIEQQLASGELHLGIAFVPARLEDTAVEPLFKERLMLVVGAGHRLAARKRVRLADLASEPLVLMTRDYYTRALIEQYFDQRGLAPDIVCETNAISLMMELAAQSQLATLLPESTIDPSAPVAVIPVYEPVPLRVTALLWSKRHHRTVAGDTFARLLRDRLQPVGAALRQRTARGDTPADTPPAACGQRPVTQ</sequence>
<dbReference type="FunFam" id="1.10.10.10:FF:000001">
    <property type="entry name" value="LysR family transcriptional regulator"/>
    <property type="match status" value="1"/>
</dbReference>
<evidence type="ECO:0000256" key="4">
    <source>
        <dbReference type="ARBA" id="ARBA00023163"/>
    </source>
</evidence>
<dbReference type="PRINTS" id="PR00039">
    <property type="entry name" value="HTHLYSR"/>
</dbReference>
<dbReference type="PROSITE" id="PS50931">
    <property type="entry name" value="HTH_LYSR"/>
    <property type="match status" value="1"/>
</dbReference>
<accession>A0A193GL94</accession>
<keyword evidence="8" id="KW-1185">Reference proteome</keyword>
<evidence type="ECO:0000256" key="1">
    <source>
        <dbReference type="ARBA" id="ARBA00009437"/>
    </source>
</evidence>
<dbReference type="AlphaFoldDB" id="A0A193GL94"/>
<feature type="region of interest" description="Disordered" evidence="5">
    <location>
        <begin position="298"/>
        <end position="322"/>
    </location>
</feature>
<dbReference type="GO" id="GO:0003677">
    <property type="term" value="F:DNA binding"/>
    <property type="evidence" value="ECO:0007669"/>
    <property type="project" value="UniProtKB-KW"/>
</dbReference>
<dbReference type="KEGG" id="bfz:BAU07_02565"/>
<dbReference type="STRING" id="463014.BAU07_02565"/>
<evidence type="ECO:0000313" key="7">
    <source>
        <dbReference type="EMBL" id="ANN80181.1"/>
    </source>
</evidence>
<keyword evidence="3" id="KW-0238">DNA-binding</keyword>
<dbReference type="PANTHER" id="PTHR30419">
    <property type="entry name" value="HTH-TYPE TRANSCRIPTIONAL REGULATOR YBHD"/>
    <property type="match status" value="1"/>
</dbReference>
<dbReference type="NCBIfam" id="NF008416">
    <property type="entry name" value="PRK11242.1"/>
    <property type="match status" value="1"/>
</dbReference>
<dbReference type="SUPFAM" id="SSF46785">
    <property type="entry name" value="Winged helix' DNA-binding domain"/>
    <property type="match status" value="1"/>
</dbReference>
<dbReference type="Gene3D" id="3.40.190.290">
    <property type="match status" value="1"/>
</dbReference>
<dbReference type="SUPFAM" id="SSF53850">
    <property type="entry name" value="Periplasmic binding protein-like II"/>
    <property type="match status" value="1"/>
</dbReference>
<gene>
    <name evidence="7" type="ORF">BAU07_02565</name>
</gene>
<feature type="domain" description="HTH lysR-type" evidence="6">
    <location>
        <begin position="1"/>
        <end position="58"/>
    </location>
</feature>
<evidence type="ECO:0000256" key="2">
    <source>
        <dbReference type="ARBA" id="ARBA00023015"/>
    </source>
</evidence>
<comment type="similarity">
    <text evidence="1">Belongs to the LysR transcriptional regulatory family.</text>
</comment>
<evidence type="ECO:0000256" key="5">
    <source>
        <dbReference type="SAM" id="MobiDB-lite"/>
    </source>
</evidence>